<evidence type="ECO:0000256" key="1">
    <source>
        <dbReference type="SAM" id="SignalP"/>
    </source>
</evidence>
<dbReference type="EMBL" id="JADBGQ010000010">
    <property type="protein sequence ID" value="KAG5374993.1"/>
    <property type="molecule type" value="Genomic_DNA"/>
</dbReference>
<keyword evidence="3" id="KW-1185">Reference proteome</keyword>
<sequence length="220" mass="24743">MAGAGGSPPSLYLLSLCLFLSDLNLRRDTCCSGKFHGVLGGAVSRRKAEVGEISDAPLTATARGSVGDLLHHGSTVWCDGVPNGGVMQRLVKMVLVLGSRGRRVAGFCFNGGVYRRTNSAVGTRWSFTSQRRRLWSRSASPHVRQARLSVRVLSRFMAKERILYLTAMGFFLDLRRQEVKRRFLSGRGRNSFHCGEKYTDELDWVIKDPFQFRLRVPRRY</sequence>
<protein>
    <submittedName>
        <fullName evidence="2">Uncharacterized protein</fullName>
    </submittedName>
</protein>
<dbReference type="Proteomes" id="UP000823674">
    <property type="component" value="Chromosome A10"/>
</dbReference>
<name>A0ABQ7KKB0_BRACM</name>
<reference evidence="2 3" key="1">
    <citation type="submission" date="2021-03" db="EMBL/GenBank/DDBJ databases">
        <authorList>
            <person name="King G.J."/>
            <person name="Bancroft I."/>
            <person name="Baten A."/>
            <person name="Bloomfield J."/>
            <person name="Borpatragohain P."/>
            <person name="He Z."/>
            <person name="Irish N."/>
            <person name="Irwin J."/>
            <person name="Liu K."/>
            <person name="Mauleon R.P."/>
            <person name="Moore J."/>
            <person name="Morris R."/>
            <person name="Ostergaard L."/>
            <person name="Wang B."/>
            <person name="Wells R."/>
        </authorList>
    </citation>
    <scope>NUCLEOTIDE SEQUENCE [LARGE SCALE GENOMIC DNA]</scope>
    <source>
        <strain evidence="2">R-o-18</strain>
        <tissue evidence="2">Leaf</tissue>
    </source>
</reference>
<evidence type="ECO:0000313" key="3">
    <source>
        <dbReference type="Proteomes" id="UP000823674"/>
    </source>
</evidence>
<organism evidence="2 3">
    <name type="scientific">Brassica rapa subsp. trilocularis</name>
    <dbReference type="NCBI Taxonomy" id="1813537"/>
    <lineage>
        <taxon>Eukaryota</taxon>
        <taxon>Viridiplantae</taxon>
        <taxon>Streptophyta</taxon>
        <taxon>Embryophyta</taxon>
        <taxon>Tracheophyta</taxon>
        <taxon>Spermatophyta</taxon>
        <taxon>Magnoliopsida</taxon>
        <taxon>eudicotyledons</taxon>
        <taxon>Gunneridae</taxon>
        <taxon>Pentapetalae</taxon>
        <taxon>rosids</taxon>
        <taxon>malvids</taxon>
        <taxon>Brassicales</taxon>
        <taxon>Brassicaceae</taxon>
        <taxon>Brassiceae</taxon>
        <taxon>Brassica</taxon>
    </lineage>
</organism>
<comment type="caution">
    <text evidence="2">The sequence shown here is derived from an EMBL/GenBank/DDBJ whole genome shotgun (WGS) entry which is preliminary data.</text>
</comment>
<gene>
    <name evidence="2" type="primary">A10p016830.1_BraROA</name>
    <name evidence="2" type="ORF">IGI04_039589</name>
</gene>
<feature type="signal peptide" evidence="1">
    <location>
        <begin position="1"/>
        <end position="26"/>
    </location>
</feature>
<keyword evidence="1" id="KW-0732">Signal</keyword>
<proteinExistence type="predicted"/>
<accession>A0ABQ7KKB0</accession>
<feature type="chain" id="PRO_5047401787" evidence="1">
    <location>
        <begin position="27"/>
        <end position="220"/>
    </location>
</feature>
<evidence type="ECO:0000313" key="2">
    <source>
        <dbReference type="EMBL" id="KAG5374993.1"/>
    </source>
</evidence>